<evidence type="ECO:0000313" key="2">
    <source>
        <dbReference type="EMBL" id="MCI90157.1"/>
    </source>
</evidence>
<reference evidence="2 3" key="1">
    <citation type="journal article" date="2018" name="Front. Plant Sci.">
        <title>Red Clover (Trifolium pratense) and Zigzag Clover (T. medium) - A Picture of Genomic Similarities and Differences.</title>
        <authorList>
            <person name="Dluhosova J."/>
            <person name="Istvanek J."/>
            <person name="Nedelnik J."/>
            <person name="Repkova J."/>
        </authorList>
    </citation>
    <scope>NUCLEOTIDE SEQUENCE [LARGE SCALE GENOMIC DNA]</scope>
    <source>
        <strain evidence="3">cv. 10/8</strain>
        <tissue evidence="2">Leaf</tissue>
    </source>
</reference>
<feature type="non-terminal residue" evidence="2">
    <location>
        <position position="1"/>
    </location>
</feature>
<dbReference type="GO" id="GO:0003676">
    <property type="term" value="F:nucleic acid binding"/>
    <property type="evidence" value="ECO:0007669"/>
    <property type="project" value="InterPro"/>
</dbReference>
<evidence type="ECO:0000313" key="3">
    <source>
        <dbReference type="Proteomes" id="UP000265520"/>
    </source>
</evidence>
<proteinExistence type="predicted"/>
<dbReference type="AlphaFoldDB" id="A0A392VQJ0"/>
<name>A0A392VQJ0_9FABA</name>
<dbReference type="GO" id="GO:0004523">
    <property type="term" value="F:RNA-DNA hybrid ribonuclease activity"/>
    <property type="evidence" value="ECO:0007669"/>
    <property type="project" value="InterPro"/>
</dbReference>
<keyword evidence="3" id="KW-1185">Reference proteome</keyword>
<dbReference type="EMBL" id="LXQA011236623">
    <property type="protein sequence ID" value="MCI90157.1"/>
    <property type="molecule type" value="Genomic_DNA"/>
</dbReference>
<dbReference type="Pfam" id="PF13456">
    <property type="entry name" value="RVT_3"/>
    <property type="match status" value="1"/>
</dbReference>
<evidence type="ECO:0000259" key="1">
    <source>
        <dbReference type="Pfam" id="PF13456"/>
    </source>
</evidence>
<feature type="domain" description="RNase H type-1" evidence="1">
    <location>
        <begin position="5"/>
        <end position="69"/>
    </location>
</feature>
<organism evidence="2 3">
    <name type="scientific">Trifolium medium</name>
    <dbReference type="NCBI Taxonomy" id="97028"/>
    <lineage>
        <taxon>Eukaryota</taxon>
        <taxon>Viridiplantae</taxon>
        <taxon>Streptophyta</taxon>
        <taxon>Embryophyta</taxon>
        <taxon>Tracheophyta</taxon>
        <taxon>Spermatophyta</taxon>
        <taxon>Magnoliopsida</taxon>
        <taxon>eudicotyledons</taxon>
        <taxon>Gunneridae</taxon>
        <taxon>Pentapetalae</taxon>
        <taxon>rosids</taxon>
        <taxon>fabids</taxon>
        <taxon>Fabales</taxon>
        <taxon>Fabaceae</taxon>
        <taxon>Papilionoideae</taxon>
        <taxon>50 kb inversion clade</taxon>
        <taxon>NPAAA clade</taxon>
        <taxon>Hologalegina</taxon>
        <taxon>IRL clade</taxon>
        <taxon>Trifolieae</taxon>
        <taxon>Trifolium</taxon>
    </lineage>
</organism>
<dbReference type="InterPro" id="IPR002156">
    <property type="entry name" value="RNaseH_domain"/>
</dbReference>
<accession>A0A392VQJ0</accession>
<sequence>AHLSDDGRWGFGMILRRDDGRCVGAETRICSGTHNATMAEATGLLQALYLVEWNRLSNTVIELDAATVV</sequence>
<feature type="non-terminal residue" evidence="2">
    <location>
        <position position="69"/>
    </location>
</feature>
<dbReference type="Proteomes" id="UP000265520">
    <property type="component" value="Unassembled WGS sequence"/>
</dbReference>
<protein>
    <recommendedName>
        <fullName evidence="1">RNase H type-1 domain-containing protein</fullName>
    </recommendedName>
</protein>
<comment type="caution">
    <text evidence="2">The sequence shown here is derived from an EMBL/GenBank/DDBJ whole genome shotgun (WGS) entry which is preliminary data.</text>
</comment>